<reference evidence="1" key="1">
    <citation type="journal article" date="2020" name="Fungal Divers.">
        <title>Resolving the Mortierellaceae phylogeny through synthesis of multi-gene phylogenetics and phylogenomics.</title>
        <authorList>
            <person name="Vandepol N."/>
            <person name="Liber J."/>
            <person name="Desiro A."/>
            <person name="Na H."/>
            <person name="Kennedy M."/>
            <person name="Barry K."/>
            <person name="Grigoriev I.V."/>
            <person name="Miller A.N."/>
            <person name="O'Donnell K."/>
            <person name="Stajich J.E."/>
            <person name="Bonito G."/>
        </authorList>
    </citation>
    <scope>NUCLEOTIDE SEQUENCE</scope>
    <source>
        <strain evidence="1">KOD1015</strain>
    </source>
</reference>
<gene>
    <name evidence="1" type="ORF">BGW38_001546</name>
</gene>
<comment type="caution">
    <text evidence="1">The sequence shown here is derived from an EMBL/GenBank/DDBJ whole genome shotgun (WGS) entry which is preliminary data.</text>
</comment>
<evidence type="ECO:0000313" key="1">
    <source>
        <dbReference type="EMBL" id="KAF9581432.1"/>
    </source>
</evidence>
<accession>A0A9P6FU65</accession>
<dbReference type="EMBL" id="JAABOA010001495">
    <property type="protein sequence ID" value="KAF9581432.1"/>
    <property type="molecule type" value="Genomic_DNA"/>
</dbReference>
<dbReference type="AlphaFoldDB" id="A0A9P6FU65"/>
<sequence length="251" mass="28291">MVEPRTSYQQSIFENGIAHFKDILTETQLSMDHLFNTHHHHGCIAPFCQPNFPQSTHYVDKTTESSRRFQPFKILGGDDFETAICHQFISTAKPIVLNATDINGSNPITIALDFSHCDTLQFGKTSLGSGHENVLTRGYEGYPRFDFIQGPLFIQASIGDFGRHNTGSAKLSKAFNVRDTDGTNQIERYLNDLYGPDHSAKIHVPVPGFRVVYIRGSPGKPSHRDLVKRFPDVRHASFEEVKENLFKIIVT</sequence>
<dbReference type="Proteomes" id="UP000780801">
    <property type="component" value="Unassembled WGS sequence"/>
</dbReference>
<proteinExistence type="predicted"/>
<evidence type="ECO:0000313" key="2">
    <source>
        <dbReference type="Proteomes" id="UP000780801"/>
    </source>
</evidence>
<dbReference type="OrthoDB" id="2393071at2759"/>
<name>A0A9P6FU65_9FUNG</name>
<keyword evidence="2" id="KW-1185">Reference proteome</keyword>
<organism evidence="1 2">
    <name type="scientific">Lunasporangiospora selenospora</name>
    <dbReference type="NCBI Taxonomy" id="979761"/>
    <lineage>
        <taxon>Eukaryota</taxon>
        <taxon>Fungi</taxon>
        <taxon>Fungi incertae sedis</taxon>
        <taxon>Mucoromycota</taxon>
        <taxon>Mortierellomycotina</taxon>
        <taxon>Mortierellomycetes</taxon>
        <taxon>Mortierellales</taxon>
        <taxon>Mortierellaceae</taxon>
        <taxon>Lunasporangiospora</taxon>
    </lineage>
</organism>
<protein>
    <submittedName>
        <fullName evidence="1">Uncharacterized protein</fullName>
    </submittedName>
</protein>